<evidence type="ECO:0000313" key="2">
    <source>
        <dbReference type="EMBL" id="RKO63838.1"/>
    </source>
</evidence>
<dbReference type="InterPro" id="IPR035211">
    <property type="entry name" value="DUF5325"/>
</dbReference>
<keyword evidence="3" id="KW-1185">Reference proteome</keyword>
<comment type="caution">
    <text evidence="2">The sequence shown here is derived from an EMBL/GenBank/DDBJ whole genome shotgun (WGS) entry which is preliminary data.</text>
</comment>
<reference evidence="2 3" key="1">
    <citation type="submission" date="2013-12" db="EMBL/GenBank/DDBJ databases">
        <title>Genome and proteome characterization of Caldibacillus debilis GB1 derived from a cellulolytic aero-tolerant co-culture.</title>
        <authorList>
            <person name="Wushke S.T."/>
            <person name="Zhang X."/>
            <person name="Fristensky B."/>
            <person name="Wilkins J.A."/>
            <person name="Levin D.B."/>
            <person name="Sparling R."/>
        </authorList>
    </citation>
    <scope>NUCLEOTIDE SEQUENCE [LARGE SCALE GENOMIC DNA]</scope>
    <source>
        <strain evidence="2 3">GB1</strain>
    </source>
</reference>
<accession>A0A420VKD0</accession>
<dbReference type="AlphaFoldDB" id="A0A420VKD0"/>
<proteinExistence type="predicted"/>
<dbReference type="EMBL" id="AZRV01000002">
    <property type="protein sequence ID" value="RKO63838.1"/>
    <property type="molecule type" value="Genomic_DNA"/>
</dbReference>
<keyword evidence="1" id="KW-0472">Membrane</keyword>
<name>A0A420VKD0_9BACI</name>
<sequence>MPILRKEGMAVKDMKWIFLFYAVLAVLAMAGIGFSISLRNAALGFFFLVFLFFIMGIGFQTKKKWREEGKL</sequence>
<feature type="transmembrane region" description="Helical" evidence="1">
    <location>
        <begin position="42"/>
        <end position="61"/>
    </location>
</feature>
<dbReference type="Pfam" id="PF17259">
    <property type="entry name" value="DUF5325"/>
    <property type="match status" value="1"/>
</dbReference>
<keyword evidence="1" id="KW-0812">Transmembrane</keyword>
<dbReference type="Proteomes" id="UP000286235">
    <property type="component" value="Unassembled WGS sequence"/>
</dbReference>
<evidence type="ECO:0000313" key="3">
    <source>
        <dbReference type="Proteomes" id="UP000286235"/>
    </source>
</evidence>
<organism evidence="2 3">
    <name type="scientific">Caldibacillus debilis GB1</name>
    <dbReference type="NCBI Taxonomy" id="1339248"/>
    <lineage>
        <taxon>Bacteria</taxon>
        <taxon>Bacillati</taxon>
        <taxon>Bacillota</taxon>
        <taxon>Bacilli</taxon>
        <taxon>Bacillales</taxon>
        <taxon>Bacillaceae</taxon>
        <taxon>Caldibacillus</taxon>
    </lineage>
</organism>
<protein>
    <submittedName>
        <fullName evidence="2">Uncharacterized protein</fullName>
    </submittedName>
</protein>
<feature type="transmembrane region" description="Helical" evidence="1">
    <location>
        <begin position="16"/>
        <end position="36"/>
    </location>
</feature>
<keyword evidence="1" id="KW-1133">Transmembrane helix</keyword>
<evidence type="ECO:0000256" key="1">
    <source>
        <dbReference type="SAM" id="Phobius"/>
    </source>
</evidence>
<gene>
    <name evidence="2" type="ORF">Cdeb_02447</name>
</gene>